<dbReference type="Gene3D" id="2.60.40.1830">
    <property type="entry name" value="Phage tail base-plate Siphoviridae RBP, head domain"/>
    <property type="match status" value="1"/>
</dbReference>
<feature type="domain" description="Receptor-binding protein of phage tail base-plate Siphoviridae head" evidence="3">
    <location>
        <begin position="70"/>
        <end position="170"/>
    </location>
</feature>
<evidence type="ECO:0000259" key="3">
    <source>
        <dbReference type="Pfam" id="PF08931"/>
    </source>
</evidence>
<evidence type="ECO:0000256" key="1">
    <source>
        <dbReference type="ARBA" id="ARBA00004328"/>
    </source>
</evidence>
<organism evidence="5 6">
    <name type="scientific">Lactococcus lactis subsp. cremoris</name>
    <name type="common">Streptococcus cremoris</name>
    <dbReference type="NCBI Taxonomy" id="1359"/>
    <lineage>
        <taxon>Bacteria</taxon>
        <taxon>Bacillati</taxon>
        <taxon>Bacillota</taxon>
        <taxon>Bacilli</taxon>
        <taxon>Lactobacillales</taxon>
        <taxon>Streptococcaceae</taxon>
        <taxon>Lactococcus</taxon>
    </lineage>
</organism>
<dbReference type="Pfam" id="PF08931">
    <property type="entry name" value="Caudo_bapla_RBP"/>
    <property type="match status" value="1"/>
</dbReference>
<dbReference type="Gene3D" id="6.10.140.2190">
    <property type="match status" value="1"/>
</dbReference>
<dbReference type="AlphaFoldDB" id="A0AA34XLD5"/>
<dbReference type="GO" id="GO:0019062">
    <property type="term" value="P:virion attachment to host cell"/>
    <property type="evidence" value="ECO:0007669"/>
    <property type="project" value="InterPro"/>
</dbReference>
<dbReference type="SUPFAM" id="SSF69349">
    <property type="entry name" value="Phage fibre proteins"/>
    <property type="match status" value="1"/>
</dbReference>
<name>A0AA34XLD5_LACLC</name>
<feature type="domain" description="Lower baseplate protein N-terminal" evidence="4">
    <location>
        <begin position="35"/>
        <end position="55"/>
    </location>
</feature>
<dbReference type="RefSeq" id="WP_011676504.1">
    <property type="nucleotide sequence ID" value="NZ_CP015901.2"/>
</dbReference>
<dbReference type="Proteomes" id="UP000192161">
    <property type="component" value="Chromosome"/>
</dbReference>
<dbReference type="GO" id="GO:0007155">
    <property type="term" value="P:cell adhesion"/>
    <property type="evidence" value="ECO:0007669"/>
    <property type="project" value="InterPro"/>
</dbReference>
<dbReference type="Pfam" id="PF18338">
    <property type="entry name" value="BppL_N"/>
    <property type="match status" value="1"/>
</dbReference>
<sequence length="171" mass="18119">MASIKKVYRGMQNGAETINDDLEAINSELTSGGNVVHKTGDESIAGNKTFTGDTTVKNLNITGGIKTTKTVNVNVGNGMSIRLTKKGNFVEVRFYGTMTTVKHGAEMGGDGSSWIIPDFRPEVTVSLVGHLASGTESFHIDIEPTGRVVWWGPAVTGTGGAPRGTAFYLLN</sequence>
<evidence type="ECO:0008006" key="7">
    <source>
        <dbReference type="Google" id="ProtNLM"/>
    </source>
</evidence>
<comment type="subcellular location">
    <subcellularLocation>
        <location evidence="1">Virion</location>
    </subcellularLocation>
</comment>
<reference evidence="5 6" key="1">
    <citation type="journal article" date="2017" name="BMC Genomics">
        <title>Comparative and functional genomics of the Lactococcus lactis taxon; insights into evolution and niche adaptation.</title>
        <authorList>
            <person name="Kelleher P."/>
            <person name="Bottacini F."/>
            <person name="Mahony J."/>
            <person name="Kilcawley K.N."/>
            <person name="van Sinderen D."/>
        </authorList>
    </citation>
    <scope>NUCLEOTIDE SEQUENCE [LARGE SCALE GENOMIC DNA]</scope>
    <source>
        <strain evidence="5 6">JM3</strain>
    </source>
</reference>
<evidence type="ECO:0000259" key="4">
    <source>
        <dbReference type="Pfam" id="PF18338"/>
    </source>
</evidence>
<dbReference type="InterPro" id="IPR008982">
    <property type="entry name" value="Adenovirus_pIV-like_att"/>
</dbReference>
<accession>A0AA34XLD5</accession>
<evidence type="ECO:0000313" key="5">
    <source>
        <dbReference type="EMBL" id="ARE23862.1"/>
    </source>
</evidence>
<keyword evidence="2" id="KW-0945">Host-virus interaction</keyword>
<dbReference type="EMBL" id="CP015901">
    <property type="protein sequence ID" value="ARE23862.1"/>
    <property type="molecule type" value="Genomic_DNA"/>
</dbReference>
<protein>
    <recommendedName>
        <fullName evidence="7">Receptor-binding protein of phage tail base-plate Siphoviridae head domain-containing protein</fullName>
    </recommendedName>
</protein>
<gene>
    <name evidence="5" type="ORF">LLJM3_1680</name>
</gene>
<evidence type="ECO:0000313" key="6">
    <source>
        <dbReference type="Proteomes" id="UP000192161"/>
    </source>
</evidence>
<proteinExistence type="predicted"/>
<dbReference type="SUPFAM" id="SSF49835">
    <property type="entry name" value="Virus attachment protein globular domain"/>
    <property type="match status" value="1"/>
</dbReference>
<evidence type="ECO:0000256" key="2">
    <source>
        <dbReference type="ARBA" id="ARBA00022581"/>
    </source>
</evidence>
<dbReference type="InterPro" id="IPR040956">
    <property type="entry name" value="BppL_N"/>
</dbReference>
<dbReference type="InterPro" id="IPR015027">
    <property type="entry name" value="Caudo_bapla_RBP"/>
</dbReference>
<dbReference type="CDD" id="cd07964">
    <property type="entry name" value="RBP-H"/>
    <property type="match status" value="1"/>
</dbReference>